<evidence type="ECO:0000313" key="1">
    <source>
        <dbReference type="EMBL" id="OGM09339.1"/>
    </source>
</evidence>
<comment type="caution">
    <text evidence="1">The sequence shown here is derived from an EMBL/GenBank/DDBJ whole genome shotgun (WGS) entry which is preliminary data.</text>
</comment>
<dbReference type="AlphaFoldDB" id="A0A1F7X3R4"/>
<protein>
    <submittedName>
        <fullName evidence="1">Uncharacterized protein</fullName>
    </submittedName>
</protein>
<accession>A0A1F7X3R4</accession>
<name>A0A1F7X3R4_9BACT</name>
<proteinExistence type="predicted"/>
<organism evidence="1 2">
    <name type="scientific">Candidatus Woesebacteria bacterium RBG_13_36_22</name>
    <dbReference type="NCBI Taxonomy" id="1802478"/>
    <lineage>
        <taxon>Bacteria</taxon>
        <taxon>Candidatus Woeseibacteriota</taxon>
    </lineage>
</organism>
<sequence length="364" mass="39851">MKKILLGLLAVVVVAGGVAGLAAYEAHIINVTAKIENALSVIPDEIMFGTVFPQEQLSRNLNIALSQSFLEEDRVDDVSYTIKQKPKPKPGAGLPDGAEETTMHEYCLENPEDTVRCYYNLCPYLHKTPDGTPANDGIEEVGGMIAGYLAKSAQDISDEWVIDLHVPCFAGMCDQTYDESVYGEPLPVELEHEEFGCDLWIEVTGVSVNYIDRVDIGNEISEAGHSLTGWGPIEPDTHGGNWGGCGNTNPCDLRTVYAYNEGTNNEGKDASFVLDFGMGASKELVLRILDGADVDDFIVKIDGVQVFSYNALGGGENWVEHRINVSSYNSLHTVRIVTTDYNTPGTWNYFNPYGHLGVDWAEIQ</sequence>
<reference evidence="1 2" key="1">
    <citation type="journal article" date="2016" name="Nat. Commun.">
        <title>Thousands of microbial genomes shed light on interconnected biogeochemical processes in an aquifer system.</title>
        <authorList>
            <person name="Anantharaman K."/>
            <person name="Brown C.T."/>
            <person name="Hug L.A."/>
            <person name="Sharon I."/>
            <person name="Castelle C.J."/>
            <person name="Probst A.J."/>
            <person name="Thomas B.C."/>
            <person name="Singh A."/>
            <person name="Wilkins M.J."/>
            <person name="Karaoz U."/>
            <person name="Brodie E.L."/>
            <person name="Williams K.H."/>
            <person name="Hubbard S.S."/>
            <person name="Banfield J.F."/>
        </authorList>
    </citation>
    <scope>NUCLEOTIDE SEQUENCE [LARGE SCALE GENOMIC DNA]</scope>
</reference>
<gene>
    <name evidence="1" type="ORF">A2Z67_04010</name>
</gene>
<evidence type="ECO:0000313" key="2">
    <source>
        <dbReference type="Proteomes" id="UP000176939"/>
    </source>
</evidence>
<dbReference type="Proteomes" id="UP000176939">
    <property type="component" value="Unassembled WGS sequence"/>
</dbReference>
<dbReference type="EMBL" id="MGFQ01000023">
    <property type="protein sequence ID" value="OGM09339.1"/>
    <property type="molecule type" value="Genomic_DNA"/>
</dbReference>